<name>A0AAV4MW63_9ARAC</name>
<keyword evidence="2" id="KW-1185">Reference proteome</keyword>
<dbReference type="Proteomes" id="UP001054837">
    <property type="component" value="Unassembled WGS sequence"/>
</dbReference>
<evidence type="ECO:0000313" key="2">
    <source>
        <dbReference type="Proteomes" id="UP001054837"/>
    </source>
</evidence>
<reference evidence="1 2" key="1">
    <citation type="submission" date="2021-06" db="EMBL/GenBank/DDBJ databases">
        <title>Caerostris darwini draft genome.</title>
        <authorList>
            <person name="Kono N."/>
            <person name="Arakawa K."/>
        </authorList>
    </citation>
    <scope>NUCLEOTIDE SEQUENCE [LARGE SCALE GENOMIC DNA]</scope>
</reference>
<protein>
    <submittedName>
        <fullName evidence="1">Uncharacterized protein</fullName>
    </submittedName>
</protein>
<comment type="caution">
    <text evidence="1">The sequence shown here is derived from an EMBL/GenBank/DDBJ whole genome shotgun (WGS) entry which is preliminary data.</text>
</comment>
<accession>A0AAV4MW63</accession>
<dbReference type="AlphaFoldDB" id="A0AAV4MW63"/>
<evidence type="ECO:0000313" key="1">
    <source>
        <dbReference type="EMBL" id="GIX76727.1"/>
    </source>
</evidence>
<proteinExistence type="predicted"/>
<organism evidence="1 2">
    <name type="scientific">Caerostris darwini</name>
    <dbReference type="NCBI Taxonomy" id="1538125"/>
    <lineage>
        <taxon>Eukaryota</taxon>
        <taxon>Metazoa</taxon>
        <taxon>Ecdysozoa</taxon>
        <taxon>Arthropoda</taxon>
        <taxon>Chelicerata</taxon>
        <taxon>Arachnida</taxon>
        <taxon>Araneae</taxon>
        <taxon>Araneomorphae</taxon>
        <taxon>Entelegynae</taxon>
        <taxon>Araneoidea</taxon>
        <taxon>Araneidae</taxon>
        <taxon>Caerostris</taxon>
    </lineage>
</organism>
<dbReference type="EMBL" id="BPLQ01000963">
    <property type="protein sequence ID" value="GIX76727.1"/>
    <property type="molecule type" value="Genomic_DNA"/>
</dbReference>
<gene>
    <name evidence="1" type="ORF">CDAR_189271</name>
</gene>
<sequence>MNIFLEIFIEANTVPSPTFGRLVIPYVSDTGLLVKQDTKEKLDPATSKYGLCNTIFLGQPDQLVRLKSSIKCGIKQQWQNFTLSGRA</sequence>